<dbReference type="Pfam" id="PF00665">
    <property type="entry name" value="rve"/>
    <property type="match status" value="1"/>
</dbReference>
<dbReference type="GO" id="GO:0004519">
    <property type="term" value="F:endonuclease activity"/>
    <property type="evidence" value="ECO:0007669"/>
    <property type="project" value="UniProtKB-KW"/>
</dbReference>
<dbReference type="GO" id="GO:0015074">
    <property type="term" value="P:DNA integration"/>
    <property type="evidence" value="ECO:0007669"/>
    <property type="project" value="InterPro"/>
</dbReference>
<dbReference type="FunFam" id="3.10.20.370:FF:000001">
    <property type="entry name" value="Retrovirus-related Pol polyprotein from transposon 17.6-like protein"/>
    <property type="match status" value="1"/>
</dbReference>
<dbReference type="InterPro" id="IPR041588">
    <property type="entry name" value="Integrase_H2C2"/>
</dbReference>
<evidence type="ECO:0000256" key="7">
    <source>
        <dbReference type="ARBA" id="ARBA00022801"/>
    </source>
</evidence>
<evidence type="ECO:0000256" key="9">
    <source>
        <dbReference type="SAM" id="MobiDB-lite"/>
    </source>
</evidence>
<dbReference type="InterPro" id="IPR036397">
    <property type="entry name" value="RNaseH_sf"/>
</dbReference>
<protein>
    <recommendedName>
        <fullName evidence="1">RNA-directed DNA polymerase</fullName>
        <ecNumber evidence="1">2.7.7.49</ecNumber>
    </recommendedName>
</protein>
<evidence type="ECO:0000256" key="2">
    <source>
        <dbReference type="ARBA" id="ARBA00022670"/>
    </source>
</evidence>
<evidence type="ECO:0000256" key="4">
    <source>
        <dbReference type="ARBA" id="ARBA00022695"/>
    </source>
</evidence>
<evidence type="ECO:0000256" key="6">
    <source>
        <dbReference type="ARBA" id="ARBA00022759"/>
    </source>
</evidence>
<dbReference type="PROSITE" id="PS50878">
    <property type="entry name" value="RT_POL"/>
    <property type="match status" value="1"/>
</dbReference>
<feature type="compositionally biased region" description="Basic and acidic residues" evidence="9">
    <location>
        <begin position="10"/>
        <end position="24"/>
    </location>
</feature>
<evidence type="ECO:0000313" key="12">
    <source>
        <dbReference type="EnsemblMetazoa" id="ENSAATROPP012984"/>
    </source>
</evidence>
<dbReference type="EnsemblMetazoa" id="ENSAATROPT014244">
    <property type="protein sequence ID" value="ENSAATROPP012984"/>
    <property type="gene ID" value="ENSAATROPG011555"/>
</dbReference>
<dbReference type="Gene3D" id="3.30.70.270">
    <property type="match status" value="2"/>
</dbReference>
<evidence type="ECO:0000256" key="5">
    <source>
        <dbReference type="ARBA" id="ARBA00022722"/>
    </source>
</evidence>
<dbReference type="Proteomes" id="UP000075880">
    <property type="component" value="Unassembled WGS sequence"/>
</dbReference>
<keyword evidence="3" id="KW-0808">Transferase</keyword>
<keyword evidence="7" id="KW-0378">Hydrolase</keyword>
<dbReference type="Pfam" id="PF17921">
    <property type="entry name" value="Integrase_H2C2"/>
    <property type="match status" value="1"/>
</dbReference>
<dbReference type="Gene3D" id="3.30.420.10">
    <property type="entry name" value="Ribonuclease H-like superfamily/Ribonuclease H"/>
    <property type="match status" value="1"/>
</dbReference>
<keyword evidence="6" id="KW-0255">Endonuclease</keyword>
<dbReference type="InterPro" id="IPR001584">
    <property type="entry name" value="Integrase_cat-core"/>
</dbReference>
<dbReference type="InterPro" id="IPR043502">
    <property type="entry name" value="DNA/RNA_pol_sf"/>
</dbReference>
<dbReference type="FunFam" id="3.30.70.270:FF:000020">
    <property type="entry name" value="Transposon Tf2-6 polyprotein-like Protein"/>
    <property type="match status" value="1"/>
</dbReference>
<accession>A0AAG5DQK3</accession>
<feature type="domain" description="Reverse transcriptase" evidence="10">
    <location>
        <begin position="95"/>
        <end position="279"/>
    </location>
</feature>
<evidence type="ECO:0000256" key="1">
    <source>
        <dbReference type="ARBA" id="ARBA00012493"/>
    </source>
</evidence>
<dbReference type="InterPro" id="IPR050951">
    <property type="entry name" value="Retrovirus_Pol_polyprotein"/>
</dbReference>
<dbReference type="GO" id="GO:0003676">
    <property type="term" value="F:nucleic acid binding"/>
    <property type="evidence" value="ECO:0007669"/>
    <property type="project" value="InterPro"/>
</dbReference>
<dbReference type="EC" id="2.7.7.49" evidence="1"/>
<dbReference type="SUPFAM" id="SSF53098">
    <property type="entry name" value="Ribonuclease H-like"/>
    <property type="match status" value="1"/>
</dbReference>
<evidence type="ECO:0000256" key="8">
    <source>
        <dbReference type="ARBA" id="ARBA00022918"/>
    </source>
</evidence>
<dbReference type="InterPro" id="IPR012337">
    <property type="entry name" value="RNaseH-like_sf"/>
</dbReference>
<keyword evidence="13" id="KW-1185">Reference proteome</keyword>
<proteinExistence type="predicted"/>
<dbReference type="InterPro" id="IPR000477">
    <property type="entry name" value="RT_dom"/>
</dbReference>
<evidence type="ECO:0000313" key="13">
    <source>
        <dbReference type="Proteomes" id="UP000075880"/>
    </source>
</evidence>
<organism evidence="12 13">
    <name type="scientific">Anopheles atroparvus</name>
    <name type="common">European mosquito</name>
    <dbReference type="NCBI Taxonomy" id="41427"/>
    <lineage>
        <taxon>Eukaryota</taxon>
        <taxon>Metazoa</taxon>
        <taxon>Ecdysozoa</taxon>
        <taxon>Arthropoda</taxon>
        <taxon>Hexapoda</taxon>
        <taxon>Insecta</taxon>
        <taxon>Pterygota</taxon>
        <taxon>Neoptera</taxon>
        <taxon>Endopterygota</taxon>
        <taxon>Diptera</taxon>
        <taxon>Nematocera</taxon>
        <taxon>Culicoidea</taxon>
        <taxon>Culicidae</taxon>
        <taxon>Anophelinae</taxon>
        <taxon>Anopheles</taxon>
    </lineage>
</organism>
<dbReference type="CDD" id="cd09274">
    <property type="entry name" value="RNase_HI_RT_Ty3"/>
    <property type="match status" value="1"/>
</dbReference>
<dbReference type="GO" id="GO:0003964">
    <property type="term" value="F:RNA-directed DNA polymerase activity"/>
    <property type="evidence" value="ECO:0007669"/>
    <property type="project" value="UniProtKB-KW"/>
</dbReference>
<keyword evidence="2" id="KW-0645">Protease</keyword>
<feature type="compositionally biased region" description="Polar residues" evidence="9">
    <location>
        <begin position="25"/>
        <end position="37"/>
    </location>
</feature>
<sequence length="891" mass="104348">MQYSNAAYRQKLEKNNIRQPEQRKQFPNQPIKTNSYPPANKEYKEILYDENSKLSFTHKIKHNIRTVDNIPIHTKSYKYPQIFEDEVKQQVKKMLRDGIIKESISPYTSPVWVVPKKTDSSGKKKFRLVIDYRKLNEKTINDKYPIPDITDILDKLGRACYFSTVDLVSGFHQIQLANEDMEKTAFSVNSGKYEFTRMPFGLKNAPATFQRVMDCILREHLGKFCLVYMDDIIIFSPSFQEHKVHISKIFRKLKEANLKIQHEKCEFFRKEVQFLGHTVTEHGVKPNNDKIEVIRSWPIPKTEKDIRQFLGILGYYRRFIKDFAKLVKPLTNLLRKEIEIEMTPEIIKCFEKCKKILTLDPILIYPDFSKEFILTTDASDFAIGAVLSQGPIGQDRPVAYASRTLNKTEERYSTTEKELLAIIWAVKHFRPYLYGRKFKLYTDHQPLTFSLTNANNKIIRWRLMLEEFDYEIIYKPGKQNVIADALSQSDDMTAHSADTSDDYFIPCTEKPLNVFRNQIILKISHIETEAYEQIFPKYHRHTVVKATYTEEAIVDLFKRYLNPKGTNGLLLPISLTQLVQETFRKHFSSNRLFKVFISETLLRDLRLDNEQDDVVREAHNHGHRGTKENKMQILQTYFFPQIDRIVKIFVKSCEICKKAKYNRKPPKLIQKSTTGDKPFNRVHIDIFFLQGKKWLTIVDSFSKFANAIPLETRTIIDIKQAFSEHIRQFGRPETIICDQEPSFRSIDFIGFLDDLGIAIHFASSSNSNGIIERFHSTLIEIFRTTKPKYSELTLEEHVNVAIDIYNNTFHEATKAKPREVVFNTTNTKLEKLNQDRNDPVRLETGENVIIKNSQRLTKDKNPFKITTVKTDNILTFKDKNNVKIHKNRIKN</sequence>
<dbReference type="GO" id="GO:0008233">
    <property type="term" value="F:peptidase activity"/>
    <property type="evidence" value="ECO:0007669"/>
    <property type="project" value="UniProtKB-KW"/>
</dbReference>
<keyword evidence="5" id="KW-0540">Nuclease</keyword>
<evidence type="ECO:0000256" key="3">
    <source>
        <dbReference type="ARBA" id="ARBA00022679"/>
    </source>
</evidence>
<reference evidence="12" key="1">
    <citation type="submission" date="2024-04" db="UniProtKB">
        <authorList>
            <consortium name="EnsemblMetazoa"/>
        </authorList>
    </citation>
    <scope>IDENTIFICATION</scope>
    <source>
        <strain evidence="12">EBRO</strain>
    </source>
</reference>
<dbReference type="GO" id="GO:0042575">
    <property type="term" value="C:DNA polymerase complex"/>
    <property type="evidence" value="ECO:0007669"/>
    <property type="project" value="UniProtKB-ARBA"/>
</dbReference>
<keyword evidence="4" id="KW-0548">Nucleotidyltransferase</keyword>
<dbReference type="PANTHER" id="PTHR37984">
    <property type="entry name" value="PROTEIN CBG26694"/>
    <property type="match status" value="1"/>
</dbReference>
<dbReference type="PANTHER" id="PTHR37984:SF5">
    <property type="entry name" value="PROTEIN NYNRIN-LIKE"/>
    <property type="match status" value="1"/>
</dbReference>
<dbReference type="InterPro" id="IPR041373">
    <property type="entry name" value="RT_RNaseH"/>
</dbReference>
<dbReference type="Gene3D" id="3.10.10.10">
    <property type="entry name" value="HIV Type 1 Reverse Transcriptase, subunit A, domain 1"/>
    <property type="match status" value="1"/>
</dbReference>
<dbReference type="Pfam" id="PF00078">
    <property type="entry name" value="RVT_1"/>
    <property type="match status" value="1"/>
</dbReference>
<dbReference type="PROSITE" id="PS50994">
    <property type="entry name" value="INTEGRASE"/>
    <property type="match status" value="1"/>
</dbReference>
<dbReference type="Pfam" id="PF17917">
    <property type="entry name" value="RT_RNaseH"/>
    <property type="match status" value="1"/>
</dbReference>
<evidence type="ECO:0000259" key="10">
    <source>
        <dbReference type="PROSITE" id="PS50878"/>
    </source>
</evidence>
<dbReference type="SUPFAM" id="SSF56672">
    <property type="entry name" value="DNA/RNA polymerases"/>
    <property type="match status" value="1"/>
</dbReference>
<evidence type="ECO:0000259" key="11">
    <source>
        <dbReference type="PROSITE" id="PS50994"/>
    </source>
</evidence>
<dbReference type="FunFam" id="3.10.10.10:FF:000007">
    <property type="entry name" value="Retrovirus-related Pol polyprotein from transposon 17.6-like Protein"/>
    <property type="match status" value="1"/>
</dbReference>
<dbReference type="GO" id="GO:0006508">
    <property type="term" value="P:proteolysis"/>
    <property type="evidence" value="ECO:0007669"/>
    <property type="project" value="UniProtKB-KW"/>
</dbReference>
<dbReference type="Gene3D" id="1.10.340.70">
    <property type="match status" value="1"/>
</dbReference>
<feature type="region of interest" description="Disordered" evidence="9">
    <location>
        <begin position="1"/>
        <end position="38"/>
    </location>
</feature>
<keyword evidence="8" id="KW-0695">RNA-directed DNA polymerase</keyword>
<dbReference type="CDD" id="cd01647">
    <property type="entry name" value="RT_LTR"/>
    <property type="match status" value="1"/>
</dbReference>
<dbReference type="InterPro" id="IPR043128">
    <property type="entry name" value="Rev_trsase/Diguanyl_cyclase"/>
</dbReference>
<dbReference type="AlphaFoldDB" id="A0AAG5DQK3"/>
<dbReference type="Gene3D" id="3.10.20.370">
    <property type="match status" value="1"/>
</dbReference>
<name>A0AAG5DQK3_ANOAO</name>
<feature type="domain" description="Integrase catalytic" evidence="11">
    <location>
        <begin position="674"/>
        <end position="825"/>
    </location>
</feature>